<sequence>MSNPYNQVIEDVQRLLKLLSTEIGTDVTKYVNEVIRAPPQYGYLAIPMHSIVREHGNIDEIINQKIIPQLKLINKVVLVNGYLNIDININDYANIVLLSISNLGDKYGLSDKCPTGSYIIEHTSANPAKPMHIGHGRNAVLGDSLARLLRFCGASVKVHFYVNDCGDQMPYVGIGYYVAKDLVLSRINGGWKPDEVMGIIYSVTYAVSEIKRLSKQIEQLKNEGKYDDANKLIGERDEWVSVINNFIEKDKELTEALLKGLGKFEDLPLMVKQWSRAYEEGDEFVRKVIREAVDVVLTGFRITLDRLGVVFDSWDFESEVAVDNGGVSRVINELLRRAPQYMERDNGALVFRADKYAQDLNLWDELKLPRYIPKATLLRSDGTSLYLTRDIAYALWFWDNFKFDKLIRVIGSEQAHPQAQLRLALHAMGYHELARKLIHYSYEMVNLAGMKMSGRKGIYVSLDELLNEAKDRVMEIVKGRFPPDEADKVAEAVAVGAIRYSFLSVSPNKPLTFSWDKVLNLRQNSGPFVQYTYVRTNGILEKAGEVPKLTQIPNNIASEEKELTLLLGEYPEVIAKAAQELRLENIIEYVNKLSLVFNSYYEKYPVLNAEPGIREFRINLVNAVRTVLGNAMDILGIPRLRRM</sequence>
<evidence type="ECO:0000256" key="1">
    <source>
        <dbReference type="ARBA" id="ARBA00005594"/>
    </source>
</evidence>
<accession>E1QR97</accession>
<dbReference type="PROSITE" id="PS00178">
    <property type="entry name" value="AA_TRNA_LIGASE_I"/>
    <property type="match status" value="1"/>
</dbReference>
<dbReference type="InterPro" id="IPR035684">
    <property type="entry name" value="ArgRS_core"/>
</dbReference>
<evidence type="ECO:0000313" key="11">
    <source>
        <dbReference type="EMBL" id="ADN50594.1"/>
    </source>
</evidence>
<keyword evidence="2 8" id="KW-0436">Ligase</keyword>
<dbReference type="Pfam" id="PF05746">
    <property type="entry name" value="DALR_1"/>
    <property type="match status" value="1"/>
</dbReference>
<feature type="domain" description="DALR anticodon binding" evidence="10">
    <location>
        <begin position="529"/>
        <end position="643"/>
    </location>
</feature>
<dbReference type="PANTHER" id="PTHR11956:SF5">
    <property type="entry name" value="ARGININE--TRNA LIGASE, CYTOPLASMIC"/>
    <property type="match status" value="1"/>
</dbReference>
<dbReference type="FunFam" id="1.10.730.10:FF:000006">
    <property type="entry name" value="Arginyl-tRNA synthetase 2, mitochondrial"/>
    <property type="match status" value="1"/>
</dbReference>
<dbReference type="InterPro" id="IPR001278">
    <property type="entry name" value="Arg-tRNA-ligase"/>
</dbReference>
<dbReference type="NCBIfam" id="TIGR00456">
    <property type="entry name" value="argS"/>
    <property type="match status" value="1"/>
</dbReference>
<dbReference type="NCBIfam" id="NF002446">
    <property type="entry name" value="PRK01611.3-3"/>
    <property type="match status" value="1"/>
</dbReference>
<evidence type="ECO:0000256" key="4">
    <source>
        <dbReference type="ARBA" id="ARBA00022840"/>
    </source>
</evidence>
<dbReference type="InterPro" id="IPR009080">
    <property type="entry name" value="tRNAsynth_Ia_anticodon-bd"/>
</dbReference>
<dbReference type="InterPro" id="IPR008909">
    <property type="entry name" value="DALR_anticod-bd"/>
</dbReference>
<dbReference type="InterPro" id="IPR036695">
    <property type="entry name" value="Arg-tRNA-synth_N_sf"/>
</dbReference>
<comment type="subcellular location">
    <subcellularLocation>
        <location evidence="8">Cytoplasm</location>
    </subcellularLocation>
</comment>
<dbReference type="HAMAP" id="MF_00123">
    <property type="entry name" value="Arg_tRNA_synth"/>
    <property type="match status" value="1"/>
</dbReference>
<dbReference type="PRINTS" id="PR01038">
    <property type="entry name" value="TRNASYNTHARG"/>
</dbReference>
<dbReference type="EMBL" id="CP002100">
    <property type="protein sequence ID" value="ADN50594.1"/>
    <property type="molecule type" value="Genomic_DNA"/>
</dbReference>
<evidence type="ECO:0000256" key="7">
    <source>
        <dbReference type="ARBA" id="ARBA00049339"/>
    </source>
</evidence>
<proteinExistence type="inferred from homology"/>
<feature type="short sequence motif" description="'HIGH' region" evidence="8">
    <location>
        <begin position="125"/>
        <end position="135"/>
    </location>
</feature>
<dbReference type="GO" id="GO:0006420">
    <property type="term" value="P:arginyl-tRNA aminoacylation"/>
    <property type="evidence" value="ECO:0007669"/>
    <property type="project" value="UniProtKB-UniRule"/>
</dbReference>
<name>E1QR97_VULDI</name>
<evidence type="ECO:0000256" key="5">
    <source>
        <dbReference type="ARBA" id="ARBA00022917"/>
    </source>
</evidence>
<comment type="catalytic activity">
    <reaction evidence="7 8">
        <text>tRNA(Arg) + L-arginine + ATP = L-arginyl-tRNA(Arg) + AMP + diphosphate</text>
        <dbReference type="Rhea" id="RHEA:20301"/>
        <dbReference type="Rhea" id="RHEA-COMP:9658"/>
        <dbReference type="Rhea" id="RHEA-COMP:9673"/>
        <dbReference type="ChEBI" id="CHEBI:30616"/>
        <dbReference type="ChEBI" id="CHEBI:32682"/>
        <dbReference type="ChEBI" id="CHEBI:33019"/>
        <dbReference type="ChEBI" id="CHEBI:78442"/>
        <dbReference type="ChEBI" id="CHEBI:78513"/>
        <dbReference type="ChEBI" id="CHEBI:456215"/>
        <dbReference type="EC" id="6.1.1.19"/>
    </reaction>
</comment>
<dbReference type="PANTHER" id="PTHR11956">
    <property type="entry name" value="ARGINYL-TRNA SYNTHETASE"/>
    <property type="match status" value="1"/>
</dbReference>
<dbReference type="eggNOG" id="arCOG00487">
    <property type="taxonomic scope" value="Archaea"/>
</dbReference>
<dbReference type="GO" id="GO:0005524">
    <property type="term" value="F:ATP binding"/>
    <property type="evidence" value="ECO:0007669"/>
    <property type="project" value="UniProtKB-UniRule"/>
</dbReference>
<keyword evidence="5 8" id="KW-0648">Protein biosynthesis</keyword>
<dbReference type="SUPFAM" id="SSF52374">
    <property type="entry name" value="Nucleotidylyl transferase"/>
    <property type="match status" value="1"/>
</dbReference>
<evidence type="ECO:0000256" key="9">
    <source>
        <dbReference type="RuleBase" id="RU363038"/>
    </source>
</evidence>
<dbReference type="GeneID" id="9752140"/>
<dbReference type="Gene3D" id="3.30.1360.70">
    <property type="entry name" value="Arginyl tRNA synthetase N-terminal domain"/>
    <property type="match status" value="1"/>
</dbReference>
<organism evidence="11 12">
    <name type="scientific">Vulcanisaeta distributa (strain DSM 14429 / JCM 11212 / NBRC 100878 / IC-017)</name>
    <dbReference type="NCBI Taxonomy" id="572478"/>
    <lineage>
        <taxon>Archaea</taxon>
        <taxon>Thermoproteota</taxon>
        <taxon>Thermoprotei</taxon>
        <taxon>Thermoproteales</taxon>
        <taxon>Thermoproteaceae</taxon>
        <taxon>Vulcanisaeta</taxon>
    </lineage>
</organism>
<dbReference type="Gene3D" id="3.40.50.620">
    <property type="entry name" value="HUPs"/>
    <property type="match status" value="1"/>
</dbReference>
<dbReference type="SUPFAM" id="SSF47323">
    <property type="entry name" value="Anticodon-binding domain of a subclass of class I aminoacyl-tRNA synthetases"/>
    <property type="match status" value="1"/>
</dbReference>
<dbReference type="EC" id="6.1.1.19" evidence="8"/>
<reference evidence="12" key="2">
    <citation type="journal article" date="2010" name="Stand. Genomic Sci.">
        <title>Complete genome sequence of Vulcanisaeta distributa type strain (IC-017T).</title>
        <authorList>
            <person name="Mavromatis K."/>
            <person name="Sikorski J."/>
            <person name="Pabst E."/>
            <person name="Teshima H."/>
            <person name="Lapidus A."/>
            <person name="Lucas S."/>
            <person name="Nolan M."/>
            <person name="Glavina Del Rio T."/>
            <person name="Cheng J."/>
            <person name="Bruce D."/>
            <person name="Goodwin L."/>
            <person name="Pitluck S."/>
            <person name="Liolios K."/>
            <person name="Ivanova N."/>
            <person name="Mikhailova N."/>
            <person name="Pati A."/>
            <person name="Chen A."/>
            <person name="Palaniappan K."/>
            <person name="Land M."/>
            <person name="Hauser L."/>
            <person name="Chang Y."/>
            <person name="Jeffries C."/>
            <person name="Rohde M."/>
            <person name="Spring S."/>
            <person name="Goker M."/>
            <person name="Wirth R."/>
            <person name="Woyke T."/>
            <person name="Bristow J."/>
            <person name="Eisen J."/>
            <person name="Markowitz V."/>
            <person name="Hugenholtz P."/>
            <person name="Klenk H."/>
            <person name="Kyrpides N."/>
        </authorList>
    </citation>
    <scope>NUCLEOTIDE SEQUENCE [LARGE SCALE GENOMIC DNA]</scope>
    <source>
        <strain evidence="12">DSM 14429 / JCM 11212 / NBRC 100878 / IC-017</strain>
    </source>
</reference>
<dbReference type="SMART" id="SM00836">
    <property type="entry name" value="DALR_1"/>
    <property type="match status" value="1"/>
</dbReference>
<reference evidence="11 12" key="1">
    <citation type="journal article" date="2010" name="Stand. Genomic Sci.">
        <title>Complete genome sequence of Vulcanisaeta distributa type strain (IC-017).</title>
        <authorList>
            <person name="Mavromatis K."/>
            <person name="Sikorski J."/>
            <person name="Pabst E."/>
            <person name="Teshima H."/>
            <person name="Lapidus A."/>
            <person name="Lucas S."/>
            <person name="Nolan M."/>
            <person name="Glavina Del Rio T."/>
            <person name="Cheng J.F."/>
            <person name="Bruce D."/>
            <person name="Goodwin L."/>
            <person name="Pitluck S."/>
            <person name="Liolios K."/>
            <person name="Ivanova N."/>
            <person name="Mikhailova N."/>
            <person name="Pati A."/>
            <person name="Chen A."/>
            <person name="Palaniappan K."/>
            <person name="Land M."/>
            <person name="Hauser L."/>
            <person name="Chang Y.J."/>
            <person name="Jeffries C.D."/>
            <person name="Rohde M."/>
            <person name="Spring S."/>
            <person name="Goker M."/>
            <person name="Wirth R."/>
            <person name="Woyke T."/>
            <person name="Bristow J."/>
            <person name="Eisen J.A."/>
            <person name="Markowitz V."/>
            <person name="Hugenholtz P."/>
            <person name="Klenk H.P."/>
            <person name="Kyrpides N.C."/>
        </authorList>
    </citation>
    <scope>NUCLEOTIDE SEQUENCE [LARGE SCALE GENOMIC DNA]</scope>
    <source>
        <strain evidence="12">DSM 14429 / JCM 11212 / NBRC 100878 / IC-017</strain>
    </source>
</reference>
<dbReference type="GO" id="GO:0005737">
    <property type="term" value="C:cytoplasm"/>
    <property type="evidence" value="ECO:0007669"/>
    <property type="project" value="UniProtKB-SubCell"/>
</dbReference>
<evidence type="ECO:0000256" key="8">
    <source>
        <dbReference type="HAMAP-Rule" id="MF_00123"/>
    </source>
</evidence>
<evidence type="ECO:0000256" key="6">
    <source>
        <dbReference type="ARBA" id="ARBA00023146"/>
    </source>
</evidence>
<dbReference type="OrthoDB" id="372102at2157"/>
<gene>
    <name evidence="8" type="primary">argS</name>
    <name evidence="11" type="ordered locus">Vdis_1208</name>
</gene>
<dbReference type="HOGENOM" id="CLU_006406_6_1_2"/>
<keyword evidence="12" id="KW-1185">Reference proteome</keyword>
<dbReference type="Pfam" id="PF00750">
    <property type="entry name" value="tRNA-synt_1d"/>
    <property type="match status" value="2"/>
</dbReference>
<comment type="similarity">
    <text evidence="1 8 9">Belongs to the class-I aminoacyl-tRNA synthetase family.</text>
</comment>
<dbReference type="InterPro" id="IPR001412">
    <property type="entry name" value="aa-tRNA-synth_I_CS"/>
</dbReference>
<dbReference type="Gene3D" id="1.10.730.10">
    <property type="entry name" value="Isoleucyl-tRNA Synthetase, Domain 1"/>
    <property type="match status" value="1"/>
</dbReference>
<evidence type="ECO:0000259" key="10">
    <source>
        <dbReference type="SMART" id="SM00836"/>
    </source>
</evidence>
<evidence type="ECO:0000256" key="3">
    <source>
        <dbReference type="ARBA" id="ARBA00022741"/>
    </source>
</evidence>
<keyword evidence="8" id="KW-0963">Cytoplasm</keyword>
<dbReference type="GO" id="GO:0004814">
    <property type="term" value="F:arginine-tRNA ligase activity"/>
    <property type="evidence" value="ECO:0007669"/>
    <property type="project" value="UniProtKB-UniRule"/>
</dbReference>
<dbReference type="RefSeq" id="WP_013336319.1">
    <property type="nucleotide sequence ID" value="NC_014537.1"/>
</dbReference>
<dbReference type="InterPro" id="IPR014729">
    <property type="entry name" value="Rossmann-like_a/b/a_fold"/>
</dbReference>
<dbReference type="STRING" id="572478.Vdis_1208"/>
<evidence type="ECO:0000256" key="2">
    <source>
        <dbReference type="ARBA" id="ARBA00022598"/>
    </source>
</evidence>
<keyword evidence="6 8" id="KW-0030">Aminoacyl-tRNA synthetase</keyword>
<dbReference type="AlphaFoldDB" id="E1QR97"/>
<protein>
    <recommendedName>
        <fullName evidence="8">Arginine--tRNA ligase</fullName>
        <ecNumber evidence="8">6.1.1.19</ecNumber>
    </recommendedName>
    <alternativeName>
        <fullName evidence="8">Arginyl-tRNA synthetase</fullName>
        <shortName evidence="8">ArgRS</shortName>
    </alternativeName>
</protein>
<keyword evidence="3 8" id="KW-0547">Nucleotide-binding</keyword>
<dbReference type="Proteomes" id="UP000006681">
    <property type="component" value="Chromosome"/>
</dbReference>
<evidence type="ECO:0000313" key="12">
    <source>
        <dbReference type="Proteomes" id="UP000006681"/>
    </source>
</evidence>
<dbReference type="KEGG" id="vdi:Vdis_1208"/>
<keyword evidence="4 8" id="KW-0067">ATP-binding</keyword>